<sequence>MRKFSRSIARFLFSVYSSDGICISSLRTAPKRAMYRL</sequence>
<comment type="caution">
    <text evidence="1">The sequence shown here is derived from an EMBL/GenBank/DDBJ whole genome shotgun (WGS) entry which is preliminary data.</text>
</comment>
<gene>
    <name evidence="1" type="ORF">ECH7EC869_0978</name>
</gene>
<name>A0A0H3PKA2_ECO5C</name>
<dbReference type="BioCyc" id="ECOL478008-HMP:G76-482999-MONOMER"/>
<organism evidence="1 2">
    <name type="scientific">Escherichia coli O157:H7 (strain EC869)</name>
    <dbReference type="NCBI Taxonomy" id="478008"/>
    <lineage>
        <taxon>Bacteria</taxon>
        <taxon>Pseudomonadati</taxon>
        <taxon>Pseudomonadota</taxon>
        <taxon>Gammaproteobacteria</taxon>
        <taxon>Enterobacterales</taxon>
        <taxon>Enterobacteriaceae</taxon>
        <taxon>Escherichia</taxon>
    </lineage>
</organism>
<evidence type="ECO:0000313" key="1">
    <source>
        <dbReference type="EMBL" id="EDU89512.1"/>
    </source>
</evidence>
<accession>A0A0H3PKA2</accession>
<dbReference type="EMBL" id="ABHU01000021">
    <property type="protein sequence ID" value="EDU89512.1"/>
    <property type="molecule type" value="Genomic_DNA"/>
</dbReference>
<evidence type="ECO:0000313" key="2">
    <source>
        <dbReference type="Proteomes" id="UP000004641"/>
    </source>
</evidence>
<proteinExistence type="predicted"/>
<dbReference type="AlphaFoldDB" id="A0A0H3PKA2"/>
<dbReference type="Proteomes" id="UP000004641">
    <property type="component" value="Unassembled WGS sequence"/>
</dbReference>
<protein>
    <submittedName>
        <fullName evidence="1">Uncharacterized protein</fullName>
    </submittedName>
</protein>
<reference evidence="1 2" key="1">
    <citation type="journal article" date="2011" name="Appl. Environ. Microbiol.">
        <title>Genome signatures of Escherichia coli O157:H7 isolates from the bovine host reservoir.</title>
        <authorList>
            <person name="Eppinger M."/>
            <person name="Mammel M.K."/>
            <person name="Leclerc J.E."/>
            <person name="Ravel J."/>
            <person name="Cebula T.A."/>
        </authorList>
    </citation>
    <scope>NUCLEOTIDE SEQUENCE [LARGE SCALE GENOMIC DNA]</scope>
    <source>
        <strain evidence="1 2">EC869</strain>
    </source>
</reference>